<reference evidence="1 2" key="1">
    <citation type="submission" date="2013-09" db="EMBL/GenBank/DDBJ databases">
        <authorList>
            <person name="Zeng Z."/>
            <person name="Chen C."/>
        </authorList>
    </citation>
    <scope>NUCLEOTIDE SEQUENCE [LARGE SCALE GENOMIC DNA]</scope>
    <source>
        <strain evidence="1 2">F44-8</strain>
    </source>
</reference>
<accession>A0A0A2LQW1</accession>
<dbReference type="EMBL" id="JRLV01000005">
    <property type="protein sequence ID" value="KGO82667.1"/>
    <property type="molecule type" value="Genomic_DNA"/>
</dbReference>
<name>A0A0A2LQW1_9FLAO</name>
<dbReference type="STRING" id="1406840.Q763_06130"/>
<organism evidence="1 2">
    <name type="scientific">Flavobacterium beibuense F44-8</name>
    <dbReference type="NCBI Taxonomy" id="1406840"/>
    <lineage>
        <taxon>Bacteria</taxon>
        <taxon>Pseudomonadati</taxon>
        <taxon>Bacteroidota</taxon>
        <taxon>Flavobacteriia</taxon>
        <taxon>Flavobacteriales</taxon>
        <taxon>Flavobacteriaceae</taxon>
        <taxon>Flavobacterium</taxon>
    </lineage>
</organism>
<evidence type="ECO:0000313" key="2">
    <source>
        <dbReference type="Proteomes" id="UP000030129"/>
    </source>
</evidence>
<comment type="caution">
    <text evidence="1">The sequence shown here is derived from an EMBL/GenBank/DDBJ whole genome shotgun (WGS) entry which is preliminary data.</text>
</comment>
<keyword evidence="2" id="KW-1185">Reference proteome</keyword>
<gene>
    <name evidence="1" type="ORF">Q763_06130</name>
</gene>
<proteinExistence type="predicted"/>
<evidence type="ECO:0000313" key="1">
    <source>
        <dbReference type="EMBL" id="KGO82667.1"/>
    </source>
</evidence>
<dbReference type="AlphaFoldDB" id="A0A0A2LQW1"/>
<dbReference type="eggNOG" id="COG3422">
    <property type="taxonomic scope" value="Bacteria"/>
</dbReference>
<dbReference type="RefSeq" id="WP_035132163.1">
    <property type="nucleotide sequence ID" value="NZ_JRLV01000005.1"/>
</dbReference>
<protein>
    <submittedName>
        <fullName evidence="1">Uncharacterized protein</fullName>
    </submittedName>
</protein>
<dbReference type="Proteomes" id="UP000030129">
    <property type="component" value="Unassembled WGS sequence"/>
</dbReference>
<sequence>MLQDYYIEKDRKLNPSQDFQFLLQEGLKHIETLGHKLWTDYNAHDPGITILDVLCYAITELGYRADFDIKDLLTNKNGVIQNNTFFKASDIFTNAPLTQVDYRKLIIDLEGIANAWVIATQKTTDEFGYRLPNDTEAKLYINKREDKISLKNTDNKNNTIPELKLRGLNKVRIELEDDPVLGDLNSLVLEHAFWSEDHWVKLKIVPQFTNWNHPNTAMFKKMDKPSKITIDSVKITNGIVYLVVNRYSKPTDSLHFRIFPDDSRELDIALNYFGKEKNVCEIIALLATKKEKIETVTASVANSLQQNRNLCEDYLCVEVIQKTDIGICADIDILPGSDAIEVMSKVQIAIDNVISPKINFYTLSQLVNEGYHSEDIFLGPKLIHGFLKDEEIEKAVLPEEIHASDIIAALMEVDGVKSVKNLMMTAYNALGKPIAASSNQKWVLPLPGDIKPVFNASKSKLLLFLQGIPFLLTETQQMLTEQKVIMYKSQFSQRKLQNIKNDFEAETGNYYPLNEYYSIQNDFPANYGLGKNPVSDKAPELRKAQVKQLKAYLYFYEQLLADFFSQLYNAKDLFDTNGAARTYFPAFLDKNDAEGGDFYSKEVYGQDLESKLTNGLTTDDVSLYESESLYYTRRNKVLDHLIARFAESFNDYVFMMYRVANDTQGMGGLAFDYANLITDKENFINTYPEISSKRGLGIDYLNAKSNTIPPQLNDFWNTQHRGGYEKRVARLLGINEIGLRNIVTEDAPQTQWTIETEAEDFLFKIVSPATNLQEKWEWSQLHFLDQNLYKIDNYGSKFMLYLVDGTAKIARLDKKFDTEQQAYDHLENMIAKLNIYYENFYCLEHILLRPFDNKLFTDSDLLSVCLNDDCDDPANNDPYSFKVTIILPGYLSRFKNLVFREYAEKVFRQEAPAHVLLKICWVGIEDMLLFQQQYREWLDAFRKYRLLFCSNLLTTTETKKYQKVLNQLILALKELNTIYPEGNLYDCELSESNRPLTLGKTSLGTL</sequence>